<dbReference type="OrthoDB" id="9791198at2"/>
<dbReference type="SUPFAM" id="SSF54427">
    <property type="entry name" value="NTF2-like"/>
    <property type="match status" value="1"/>
</dbReference>
<evidence type="ECO:0008006" key="3">
    <source>
        <dbReference type="Google" id="ProtNLM"/>
    </source>
</evidence>
<sequence>MEINIPEVLAEVTEAFRRYEAALMANDVAVLNELFWEADETIRYGPQEALYGYAEIAGYRSGRDVSDNARDLTRTVVTTYGRDHATAFTEYRRVSSGRRGRQSQTWVRMPDGWRVVAAHVSLLPVSDPRPSEDAMAASAFDPDAFIRAAAPALGLDLDEERIAAVAPYLAIAREMAELLEAAPVPEGTLALAPVYAPEETR</sequence>
<organism evidence="1 2">
    <name type="scientific">Thalassobaculum litoreum DSM 18839</name>
    <dbReference type="NCBI Taxonomy" id="1123362"/>
    <lineage>
        <taxon>Bacteria</taxon>
        <taxon>Pseudomonadati</taxon>
        <taxon>Pseudomonadota</taxon>
        <taxon>Alphaproteobacteria</taxon>
        <taxon>Rhodospirillales</taxon>
        <taxon>Thalassobaculaceae</taxon>
        <taxon>Thalassobaculum</taxon>
    </lineage>
</organism>
<dbReference type="Pfam" id="PF13318">
    <property type="entry name" value="AtzG-like"/>
    <property type="match status" value="1"/>
</dbReference>
<dbReference type="Proteomes" id="UP000198615">
    <property type="component" value="Unassembled WGS sequence"/>
</dbReference>
<dbReference type="EMBL" id="FNBW01000014">
    <property type="protein sequence ID" value="SDG32473.1"/>
    <property type="molecule type" value="Genomic_DNA"/>
</dbReference>
<dbReference type="Gene3D" id="3.10.450.50">
    <property type="match status" value="1"/>
</dbReference>
<dbReference type="RefSeq" id="WP_093153219.1">
    <property type="nucleotide sequence ID" value="NZ_FNBW01000014.1"/>
</dbReference>
<dbReference type="NCBIfam" id="NF033625">
    <property type="entry name" value="HpxZ"/>
    <property type="match status" value="1"/>
</dbReference>
<name>A0A8G2BM79_9PROT</name>
<dbReference type="AlphaFoldDB" id="A0A8G2BM79"/>
<comment type="caution">
    <text evidence="1">The sequence shown here is derived from an EMBL/GenBank/DDBJ whole genome shotgun (WGS) entry which is preliminary data.</text>
</comment>
<keyword evidence="2" id="KW-1185">Reference proteome</keyword>
<dbReference type="InterPro" id="IPR025148">
    <property type="entry name" value="AtzG-like"/>
</dbReference>
<dbReference type="Pfam" id="PF11533">
    <property type="entry name" value="AtzH-like"/>
    <property type="match status" value="1"/>
</dbReference>
<reference evidence="1 2" key="1">
    <citation type="submission" date="2016-10" db="EMBL/GenBank/DDBJ databases">
        <authorList>
            <person name="Varghese N."/>
            <person name="Submissions S."/>
        </authorList>
    </citation>
    <scope>NUCLEOTIDE SEQUENCE [LARGE SCALE GENOMIC DNA]</scope>
    <source>
        <strain evidence="1 2">DSM 18839</strain>
    </source>
</reference>
<dbReference type="InterPro" id="IPR032710">
    <property type="entry name" value="NTF2-like_dom_sf"/>
</dbReference>
<protein>
    <recommendedName>
        <fullName evidence="3">Oxalurate catabolism protein HpxZ</fullName>
    </recommendedName>
</protein>
<accession>A0A8G2BM79</accession>
<evidence type="ECO:0000313" key="2">
    <source>
        <dbReference type="Proteomes" id="UP000198615"/>
    </source>
</evidence>
<proteinExistence type="predicted"/>
<dbReference type="InterPro" id="IPR024507">
    <property type="entry name" value="AtzH-like"/>
</dbReference>
<gene>
    <name evidence="1" type="ORF">SAMN05660686_04052</name>
</gene>
<evidence type="ECO:0000313" key="1">
    <source>
        <dbReference type="EMBL" id="SDG32473.1"/>
    </source>
</evidence>